<sequence>MAGMPGTATSITRLSSCSPIQVMVLARTTDSDSDWDNPP</sequence>
<accession>A0A0A9FRN5</accession>
<evidence type="ECO:0000313" key="1">
    <source>
        <dbReference type="EMBL" id="JAE15495.1"/>
    </source>
</evidence>
<dbReference type="EMBL" id="GBRH01182401">
    <property type="protein sequence ID" value="JAE15495.1"/>
    <property type="molecule type" value="Transcribed_RNA"/>
</dbReference>
<reference evidence="1" key="1">
    <citation type="submission" date="2014-09" db="EMBL/GenBank/DDBJ databases">
        <authorList>
            <person name="Magalhaes I.L.F."/>
            <person name="Oliveira U."/>
            <person name="Santos F.R."/>
            <person name="Vidigal T.H.D.A."/>
            <person name="Brescovit A.D."/>
            <person name="Santos A.J."/>
        </authorList>
    </citation>
    <scope>NUCLEOTIDE SEQUENCE</scope>
    <source>
        <tissue evidence="1">Shoot tissue taken approximately 20 cm above the soil surface</tissue>
    </source>
</reference>
<protein>
    <submittedName>
        <fullName evidence="1">Uncharacterized protein</fullName>
    </submittedName>
</protein>
<organism evidence="1">
    <name type="scientific">Arundo donax</name>
    <name type="common">Giant reed</name>
    <name type="synonym">Donax arundinaceus</name>
    <dbReference type="NCBI Taxonomy" id="35708"/>
    <lineage>
        <taxon>Eukaryota</taxon>
        <taxon>Viridiplantae</taxon>
        <taxon>Streptophyta</taxon>
        <taxon>Embryophyta</taxon>
        <taxon>Tracheophyta</taxon>
        <taxon>Spermatophyta</taxon>
        <taxon>Magnoliopsida</taxon>
        <taxon>Liliopsida</taxon>
        <taxon>Poales</taxon>
        <taxon>Poaceae</taxon>
        <taxon>PACMAD clade</taxon>
        <taxon>Arundinoideae</taxon>
        <taxon>Arundineae</taxon>
        <taxon>Arundo</taxon>
    </lineage>
</organism>
<reference evidence="1" key="2">
    <citation type="journal article" date="2015" name="Data Brief">
        <title>Shoot transcriptome of the giant reed, Arundo donax.</title>
        <authorList>
            <person name="Barrero R.A."/>
            <person name="Guerrero F.D."/>
            <person name="Moolhuijzen P."/>
            <person name="Goolsby J.A."/>
            <person name="Tidwell J."/>
            <person name="Bellgard S.E."/>
            <person name="Bellgard M.I."/>
        </authorList>
    </citation>
    <scope>NUCLEOTIDE SEQUENCE</scope>
    <source>
        <tissue evidence="1">Shoot tissue taken approximately 20 cm above the soil surface</tissue>
    </source>
</reference>
<name>A0A0A9FRN5_ARUDO</name>
<proteinExistence type="predicted"/>
<dbReference type="AlphaFoldDB" id="A0A0A9FRN5"/>